<gene>
    <name evidence="2" type="ORF">F2Q69_00008147</name>
</gene>
<organism evidence="2 3">
    <name type="scientific">Brassica cretica</name>
    <name type="common">Mustard</name>
    <dbReference type="NCBI Taxonomy" id="69181"/>
    <lineage>
        <taxon>Eukaryota</taxon>
        <taxon>Viridiplantae</taxon>
        <taxon>Streptophyta</taxon>
        <taxon>Embryophyta</taxon>
        <taxon>Tracheophyta</taxon>
        <taxon>Spermatophyta</taxon>
        <taxon>Magnoliopsida</taxon>
        <taxon>eudicotyledons</taxon>
        <taxon>Gunneridae</taxon>
        <taxon>Pentapetalae</taxon>
        <taxon>rosids</taxon>
        <taxon>malvids</taxon>
        <taxon>Brassicales</taxon>
        <taxon>Brassicaceae</taxon>
        <taxon>Brassiceae</taxon>
        <taxon>Brassica</taxon>
    </lineage>
</organism>
<accession>A0A8S9P835</accession>
<protein>
    <submittedName>
        <fullName evidence="2">Uncharacterized protein</fullName>
    </submittedName>
</protein>
<keyword evidence="1" id="KW-0812">Transmembrane</keyword>
<proteinExistence type="predicted"/>
<feature type="transmembrane region" description="Helical" evidence="1">
    <location>
        <begin position="6"/>
        <end position="28"/>
    </location>
</feature>
<evidence type="ECO:0000313" key="2">
    <source>
        <dbReference type="EMBL" id="KAF3510411.1"/>
    </source>
</evidence>
<dbReference type="PANTHER" id="PTHR34201">
    <property type="entry name" value="GLYCINE-RICH PROTEIN"/>
    <property type="match status" value="1"/>
</dbReference>
<dbReference type="PANTHER" id="PTHR34201:SF12">
    <property type="entry name" value="PROTEIN TRIGALACTOSYLDIACYLGLYCEROL 5, CHLOROPLASTIC"/>
    <property type="match status" value="1"/>
</dbReference>
<dbReference type="Proteomes" id="UP000712600">
    <property type="component" value="Unassembled WGS sequence"/>
</dbReference>
<sequence length="57" mass="5858">MPLNVLGVGVGGGCGVGLGLGWGFGTAFGSHYRSSRLTFQGVEIEKEGKVENMSKNA</sequence>
<reference evidence="2" key="1">
    <citation type="submission" date="2019-12" db="EMBL/GenBank/DDBJ databases">
        <title>Genome sequencing and annotation of Brassica cretica.</title>
        <authorList>
            <person name="Studholme D.J."/>
            <person name="Sarris P."/>
        </authorList>
    </citation>
    <scope>NUCLEOTIDE SEQUENCE</scope>
    <source>
        <strain evidence="2">PFS-109/04</strain>
        <tissue evidence="2">Leaf</tissue>
    </source>
</reference>
<keyword evidence="1" id="KW-1133">Transmembrane helix</keyword>
<evidence type="ECO:0000313" key="3">
    <source>
        <dbReference type="Proteomes" id="UP000712600"/>
    </source>
</evidence>
<dbReference type="AlphaFoldDB" id="A0A8S9P835"/>
<keyword evidence="1" id="KW-0472">Membrane</keyword>
<evidence type="ECO:0000256" key="1">
    <source>
        <dbReference type="SAM" id="Phobius"/>
    </source>
</evidence>
<dbReference type="InterPro" id="IPR053288">
    <property type="entry name" value="TGD_Bridge_Protein"/>
</dbReference>
<name>A0A8S9P835_BRACR</name>
<dbReference type="EMBL" id="QGKX02001521">
    <property type="protein sequence ID" value="KAF3510411.1"/>
    <property type="molecule type" value="Genomic_DNA"/>
</dbReference>
<comment type="caution">
    <text evidence="2">The sequence shown here is derived from an EMBL/GenBank/DDBJ whole genome shotgun (WGS) entry which is preliminary data.</text>
</comment>